<evidence type="ECO:0000256" key="5">
    <source>
        <dbReference type="ARBA" id="ARBA00023136"/>
    </source>
</evidence>
<keyword evidence="3 7" id="KW-0812">Transmembrane</keyword>
<sequence length="490" mass="53164">MQSLIPLIILLVAVIIFSVIGYIAYSIAQEVGKNTRSKMEKKHVMLTRDGVKVGVKELSEEDYVDRSQSILVNIWNHTSFPAYKSRLWNMTGSTAGTETEKRKPKVVYHKLSQAFRNPAEEWIQLTIEASPPASLNESHAHVPRKPPLPPASDRQSRQHVVGHVLSIGSCSYCVIVRLLAASKLENRRNMSLSSIKGLLSNYSPVSESSDLEKEYHYPLRNGSEDLESASGSEANKPIRREGSEKKESKIIDGRTVSDAIIGLSDGLTVPFALTAGLSALGDTKVVVFGGLAELIAGAISMGLGGYLGAKSEEESYRATLKETRSQVVADPSATIETISEIFAPYDLPSELVSQLTDHLSASPMLPSFLMNFHHTLPEPSSSRALICALTIALGYFIGGFVPLLPYFFVGPHDAFIALRWSIATMTIALFLFGYGKTCFVSGWKGRQNIRRGFIGGMQMVLVGGVAAGSAMGLVKGFQLLASSGESHGEQ</sequence>
<evidence type="ECO:0000313" key="9">
    <source>
        <dbReference type="Proteomes" id="UP000649114"/>
    </source>
</evidence>
<feature type="compositionally biased region" description="Basic and acidic residues" evidence="6">
    <location>
        <begin position="236"/>
        <end position="249"/>
    </location>
</feature>
<comment type="caution">
    <text evidence="8">The sequence shown here is derived from an EMBL/GenBank/DDBJ whole genome shotgun (WGS) entry which is preliminary data.</text>
</comment>
<evidence type="ECO:0000256" key="6">
    <source>
        <dbReference type="SAM" id="MobiDB-lite"/>
    </source>
</evidence>
<reference evidence="8" key="1">
    <citation type="journal article" date="2020" name="bioRxiv">
        <title>Genomic and phenotypic heterogeneity of clinical isolates of the human pathogens Aspergillus fumigatus, Aspergillus lentulus and Aspergillus fumigatiaffinis.</title>
        <authorList>
            <person name="dos Santos R.A.C."/>
            <person name="Steenwyk J.L."/>
            <person name="Rivero-Menendez O."/>
            <person name="Mead M.E."/>
            <person name="Silva L.P."/>
            <person name="Bastos R.W."/>
            <person name="Alastruey-Izquierdo A."/>
            <person name="Goldman G.H."/>
            <person name="Rokas A."/>
        </authorList>
    </citation>
    <scope>NUCLEOTIDE SEQUENCE</scope>
    <source>
        <strain evidence="8">CNM-CM8927</strain>
    </source>
</reference>
<reference evidence="8" key="2">
    <citation type="submission" date="2020-04" db="EMBL/GenBank/DDBJ databases">
        <authorList>
            <person name="Santos R.A.C."/>
            <person name="Steenwyk J.L."/>
            <person name="Rivero-Menendez O."/>
            <person name="Mead M.E."/>
            <person name="Silva L.P."/>
            <person name="Bastos R.W."/>
            <person name="Alastruey-Izquierdo A."/>
            <person name="Goldman G.H."/>
            <person name="Rokas A."/>
        </authorList>
    </citation>
    <scope>NUCLEOTIDE SEQUENCE</scope>
    <source>
        <strain evidence="8">CNM-CM8927</strain>
    </source>
</reference>
<dbReference type="GO" id="GO:0012505">
    <property type="term" value="C:endomembrane system"/>
    <property type="evidence" value="ECO:0007669"/>
    <property type="project" value="UniProtKB-SubCell"/>
</dbReference>
<evidence type="ECO:0000256" key="4">
    <source>
        <dbReference type="ARBA" id="ARBA00022989"/>
    </source>
</evidence>
<feature type="transmembrane region" description="Helical" evidence="7">
    <location>
        <begin position="414"/>
        <end position="432"/>
    </location>
</feature>
<evidence type="ECO:0000313" key="8">
    <source>
        <dbReference type="EMBL" id="KAF4201571.1"/>
    </source>
</evidence>
<evidence type="ECO:0000256" key="7">
    <source>
        <dbReference type="SAM" id="Phobius"/>
    </source>
</evidence>
<feature type="region of interest" description="Disordered" evidence="6">
    <location>
        <begin position="133"/>
        <end position="157"/>
    </location>
</feature>
<feature type="region of interest" description="Disordered" evidence="6">
    <location>
        <begin position="221"/>
        <end position="249"/>
    </location>
</feature>
<organism evidence="8 9">
    <name type="scientific">Aspergillus lentulus</name>
    <dbReference type="NCBI Taxonomy" id="293939"/>
    <lineage>
        <taxon>Eukaryota</taxon>
        <taxon>Fungi</taxon>
        <taxon>Dikarya</taxon>
        <taxon>Ascomycota</taxon>
        <taxon>Pezizomycotina</taxon>
        <taxon>Eurotiomycetes</taxon>
        <taxon>Eurotiomycetidae</taxon>
        <taxon>Eurotiales</taxon>
        <taxon>Aspergillaceae</taxon>
        <taxon>Aspergillus</taxon>
        <taxon>Aspergillus subgen. Fumigati</taxon>
    </lineage>
</organism>
<feature type="transmembrane region" description="Helical" evidence="7">
    <location>
        <begin position="7"/>
        <end position="28"/>
    </location>
</feature>
<comment type="subcellular location">
    <subcellularLocation>
        <location evidence="1">Endomembrane system</location>
        <topology evidence="1">Multi-pass membrane protein</topology>
    </subcellularLocation>
</comment>
<feature type="transmembrane region" description="Helical" evidence="7">
    <location>
        <begin position="286"/>
        <end position="307"/>
    </location>
</feature>
<feature type="transmembrane region" description="Helical" evidence="7">
    <location>
        <begin position="259"/>
        <end position="280"/>
    </location>
</feature>
<dbReference type="Proteomes" id="UP000649114">
    <property type="component" value="Unassembled WGS sequence"/>
</dbReference>
<protein>
    <recommendedName>
        <fullName evidence="10">Protein CCC1</fullName>
    </recommendedName>
</protein>
<dbReference type="GO" id="GO:0005384">
    <property type="term" value="F:manganese ion transmembrane transporter activity"/>
    <property type="evidence" value="ECO:0007669"/>
    <property type="project" value="InterPro"/>
</dbReference>
<feature type="transmembrane region" description="Helical" evidence="7">
    <location>
        <begin position="384"/>
        <end position="408"/>
    </location>
</feature>
<dbReference type="GO" id="GO:0030026">
    <property type="term" value="P:intracellular manganese ion homeostasis"/>
    <property type="evidence" value="ECO:0007669"/>
    <property type="project" value="InterPro"/>
</dbReference>
<proteinExistence type="inferred from homology"/>
<dbReference type="AlphaFoldDB" id="A0AAN5YHS6"/>
<dbReference type="CDD" id="cd02435">
    <property type="entry name" value="CCC1"/>
    <property type="match status" value="1"/>
</dbReference>
<evidence type="ECO:0000256" key="3">
    <source>
        <dbReference type="ARBA" id="ARBA00022692"/>
    </source>
</evidence>
<name>A0AAN5YHS6_ASPLE</name>
<dbReference type="EMBL" id="JAAAPU010000135">
    <property type="protein sequence ID" value="KAF4201571.1"/>
    <property type="molecule type" value="Genomic_DNA"/>
</dbReference>
<dbReference type="PANTHER" id="PTHR42077">
    <property type="entry name" value="YALI0F30239P"/>
    <property type="match status" value="1"/>
</dbReference>
<gene>
    <name evidence="8" type="ORF">CNMCM8927_001360</name>
</gene>
<accession>A0AAN5YHS6</accession>
<dbReference type="Pfam" id="PF01988">
    <property type="entry name" value="VIT1"/>
    <property type="match status" value="1"/>
</dbReference>
<evidence type="ECO:0000256" key="2">
    <source>
        <dbReference type="ARBA" id="ARBA00007049"/>
    </source>
</evidence>
<evidence type="ECO:0000256" key="1">
    <source>
        <dbReference type="ARBA" id="ARBA00004127"/>
    </source>
</evidence>
<dbReference type="PANTHER" id="PTHR42077:SF1">
    <property type="entry name" value="YALI0F30239P"/>
    <property type="match status" value="1"/>
</dbReference>
<keyword evidence="5 7" id="KW-0472">Membrane</keyword>
<comment type="similarity">
    <text evidence="2">Belongs to the CCC1 family.</text>
</comment>
<dbReference type="InterPro" id="IPR008217">
    <property type="entry name" value="Ccc1_fam"/>
</dbReference>
<keyword evidence="4 7" id="KW-1133">Transmembrane helix</keyword>
<evidence type="ECO:0008006" key="10">
    <source>
        <dbReference type="Google" id="ProtNLM"/>
    </source>
</evidence>
<feature type="transmembrane region" description="Helical" evidence="7">
    <location>
        <begin position="453"/>
        <end position="474"/>
    </location>
</feature>